<sequence length="374" mass="40106">MDHSVGILTGDRPGLVADAVRSAVTFGIEEEFVFVDRRTLQTIDLGPAAITELGADAAGAVAAEFFPSQIEYATPVCTRTDEALAAILAFRRALAAFADAAGVVVAGTGTPFRTLTRGDDWSGRYAVIADEIAGLAPDHQLNGLHVHVGIADRDAGVRASNFLRPWLPALLALSANSPFWQGRDTGFASWRAIHSRRWTTHSTPPYFADAVEYDDALDRLAGVGATSDAGTINWHARLSQRHPTLEVRVCDAQLDPRSSVALAAIIRALVVEGFDTVTPRPTRYEGWDAAHWHAARHGTSSTLIDPASGHPVPAVVVIEALRSIVERHLDADGRREVDGFFAELERSGTGASRQRRAHAAGELAGLYRSRVAGD</sequence>
<reference evidence="6" key="2">
    <citation type="submission" date="2023-01" db="EMBL/GenBank/DDBJ databases">
        <authorList>
            <person name="Sun Q."/>
            <person name="Evtushenko L."/>
        </authorList>
    </citation>
    <scope>NUCLEOTIDE SEQUENCE</scope>
    <source>
        <strain evidence="6">VKM Ac-1940</strain>
    </source>
</reference>
<dbReference type="AlphaFoldDB" id="A0A9W6M660"/>
<comment type="function">
    <text evidence="5">ATP-dependent carboxylate-amine ligase which exhibits weak glutamate--cysteine ligase activity.</text>
</comment>
<protein>
    <recommendedName>
        <fullName evidence="5">Putative glutamate--cysteine ligase 2</fullName>
        <ecNumber evidence="5">6.3.2.2</ecNumber>
    </recommendedName>
    <alternativeName>
        <fullName evidence="5">Gamma-glutamylcysteine synthetase 2</fullName>
        <shortName evidence="5">GCS 2</shortName>
        <shortName evidence="5">Gamma-GCS 2</shortName>
    </alternativeName>
</protein>
<name>A0A9W6M660_9MICO</name>
<dbReference type="GO" id="GO:0042398">
    <property type="term" value="P:modified amino acid biosynthetic process"/>
    <property type="evidence" value="ECO:0007669"/>
    <property type="project" value="InterPro"/>
</dbReference>
<dbReference type="PANTHER" id="PTHR36510">
    <property type="entry name" value="GLUTAMATE--CYSTEINE LIGASE 2-RELATED"/>
    <property type="match status" value="1"/>
</dbReference>
<evidence type="ECO:0000256" key="3">
    <source>
        <dbReference type="ARBA" id="ARBA00022840"/>
    </source>
</evidence>
<comment type="caution">
    <text evidence="6">The sequence shown here is derived from an EMBL/GenBank/DDBJ whole genome shotgun (WGS) entry which is preliminary data.</text>
</comment>
<dbReference type="NCBIfam" id="TIGR02050">
    <property type="entry name" value="gshA_cyan_rel"/>
    <property type="match status" value="1"/>
</dbReference>
<reference evidence="6" key="1">
    <citation type="journal article" date="2014" name="Int. J. Syst. Evol. Microbiol.">
        <title>Complete genome sequence of Corynebacterium casei LMG S-19264T (=DSM 44701T), isolated from a smear-ripened cheese.</title>
        <authorList>
            <consortium name="US DOE Joint Genome Institute (JGI-PGF)"/>
            <person name="Walter F."/>
            <person name="Albersmeier A."/>
            <person name="Kalinowski J."/>
            <person name="Ruckert C."/>
        </authorList>
    </citation>
    <scope>NUCLEOTIDE SEQUENCE</scope>
    <source>
        <strain evidence="6">VKM Ac-1940</strain>
    </source>
</reference>
<gene>
    <name evidence="6" type="ORF">GCM10017591_13420</name>
</gene>
<proteinExistence type="inferred from homology"/>
<dbReference type="InterPro" id="IPR050141">
    <property type="entry name" value="GCL_type2/YbdK_subfam"/>
</dbReference>
<dbReference type="Proteomes" id="UP001142291">
    <property type="component" value="Unassembled WGS sequence"/>
</dbReference>
<comment type="similarity">
    <text evidence="5">Belongs to the glutamate--cysteine ligase type 2 family. YbdK subfamily.</text>
</comment>
<dbReference type="SUPFAM" id="SSF55931">
    <property type="entry name" value="Glutamine synthetase/guanido kinase"/>
    <property type="match status" value="1"/>
</dbReference>
<evidence type="ECO:0000256" key="4">
    <source>
        <dbReference type="ARBA" id="ARBA00048819"/>
    </source>
</evidence>
<dbReference type="InterPro" id="IPR011793">
    <property type="entry name" value="YbdK"/>
</dbReference>
<evidence type="ECO:0000313" key="7">
    <source>
        <dbReference type="Proteomes" id="UP001142291"/>
    </source>
</evidence>
<dbReference type="EC" id="6.3.2.2" evidence="5"/>
<dbReference type="HAMAP" id="MF_01609">
    <property type="entry name" value="Glu_cys_ligase_2"/>
    <property type="match status" value="1"/>
</dbReference>
<dbReference type="InterPro" id="IPR006336">
    <property type="entry name" value="GCS2"/>
</dbReference>
<dbReference type="Pfam" id="PF04107">
    <property type="entry name" value="GCS2"/>
    <property type="match status" value="1"/>
</dbReference>
<organism evidence="6 7">
    <name type="scientific">Microbacterium dextranolyticum</name>
    <dbReference type="NCBI Taxonomy" id="36806"/>
    <lineage>
        <taxon>Bacteria</taxon>
        <taxon>Bacillati</taxon>
        <taxon>Actinomycetota</taxon>
        <taxon>Actinomycetes</taxon>
        <taxon>Micrococcales</taxon>
        <taxon>Microbacteriaceae</taxon>
        <taxon>Microbacterium</taxon>
    </lineage>
</organism>
<dbReference type="PANTHER" id="PTHR36510:SF1">
    <property type="entry name" value="GLUTAMATE--CYSTEINE LIGASE 2-RELATED"/>
    <property type="match status" value="1"/>
</dbReference>
<keyword evidence="1 5" id="KW-0436">Ligase</keyword>
<dbReference type="GO" id="GO:0004357">
    <property type="term" value="F:glutamate-cysteine ligase activity"/>
    <property type="evidence" value="ECO:0007669"/>
    <property type="project" value="UniProtKB-EC"/>
</dbReference>
<evidence type="ECO:0000256" key="2">
    <source>
        <dbReference type="ARBA" id="ARBA00022741"/>
    </source>
</evidence>
<keyword evidence="3 5" id="KW-0067">ATP-binding</keyword>
<dbReference type="RefSeq" id="WP_204964765.1">
    <property type="nucleotide sequence ID" value="NZ_BAAAUR010000005.1"/>
</dbReference>
<dbReference type="Gene3D" id="3.30.590.20">
    <property type="match status" value="1"/>
</dbReference>
<keyword evidence="7" id="KW-1185">Reference proteome</keyword>
<dbReference type="InterPro" id="IPR014746">
    <property type="entry name" value="Gln_synth/guanido_kin_cat_dom"/>
</dbReference>
<evidence type="ECO:0000313" key="6">
    <source>
        <dbReference type="EMBL" id="GLJ95280.1"/>
    </source>
</evidence>
<comment type="catalytic activity">
    <reaction evidence="4 5">
        <text>L-cysteine + L-glutamate + ATP = gamma-L-glutamyl-L-cysteine + ADP + phosphate + H(+)</text>
        <dbReference type="Rhea" id="RHEA:13285"/>
        <dbReference type="ChEBI" id="CHEBI:15378"/>
        <dbReference type="ChEBI" id="CHEBI:29985"/>
        <dbReference type="ChEBI" id="CHEBI:30616"/>
        <dbReference type="ChEBI" id="CHEBI:35235"/>
        <dbReference type="ChEBI" id="CHEBI:43474"/>
        <dbReference type="ChEBI" id="CHEBI:58173"/>
        <dbReference type="ChEBI" id="CHEBI:456216"/>
        <dbReference type="EC" id="6.3.2.2"/>
    </reaction>
</comment>
<evidence type="ECO:0000256" key="5">
    <source>
        <dbReference type="HAMAP-Rule" id="MF_01609"/>
    </source>
</evidence>
<keyword evidence="2 5" id="KW-0547">Nucleotide-binding</keyword>
<dbReference type="EMBL" id="BSER01000008">
    <property type="protein sequence ID" value="GLJ95280.1"/>
    <property type="molecule type" value="Genomic_DNA"/>
</dbReference>
<accession>A0A9W6M660</accession>
<evidence type="ECO:0000256" key="1">
    <source>
        <dbReference type="ARBA" id="ARBA00022598"/>
    </source>
</evidence>
<dbReference type="GO" id="GO:0005524">
    <property type="term" value="F:ATP binding"/>
    <property type="evidence" value="ECO:0007669"/>
    <property type="project" value="UniProtKB-KW"/>
</dbReference>